<comment type="caution">
    <text evidence="4">Lacks conserved residue(s) required for the propagation of feature annotation.</text>
</comment>
<comment type="subcellular location">
    <subcellularLocation>
        <location evidence="1">Membrane</location>
        <topology evidence="1">Single-pass membrane protein</topology>
    </subcellularLocation>
</comment>
<dbReference type="STRING" id="4536.A0A0E0IQ24"/>
<feature type="chain" id="PRO_5002363026" description="EGF-like domain-containing protein" evidence="5">
    <location>
        <begin position="23"/>
        <end position="502"/>
    </location>
</feature>
<evidence type="ECO:0000259" key="6">
    <source>
        <dbReference type="PROSITE" id="PS50026"/>
    </source>
</evidence>
<dbReference type="PROSITE" id="PS00010">
    <property type="entry name" value="ASX_HYDROXYL"/>
    <property type="match status" value="1"/>
</dbReference>
<dbReference type="FunFam" id="2.10.25.10:FF:000583">
    <property type="entry name" value="Os02g0633066 protein"/>
    <property type="match status" value="1"/>
</dbReference>
<sequence length="502" mass="53638">MICPWSVAAAAVALLLLSPGENQMVRVSAQPTKTRCAAGVVDTCGDVGVPYPFGIDGGSCSFLPGFNLTCDRTKQPHRLFLGDGSHLQVTEISLANYTVRVLNGVGTVNFTFAGHNDSTAKWAGVGVGQDDGPYIVSEEHNQLVVTGCNIMASLLGNSGSNVIIGCSSFCSITDWWGADPIVHSGAGGACSGLGCCDVNITIGRPSYDLQLRWLDWDHNYDDLLPIAVRIAERGWFDGMSTKLLRKNSRSAVPVPVVLEWAVASVHKPPTPVDVNSTCPKDPARSECRSSNSFCRNIANMYRSGYVCKCDDGYQGNPYLTGGCQDIDECSLPGKCFGECTNTPGNYSCRCPRGARGNPYTKDGCIKFPLGQHRPGLQRKWIGAGWICFGVSPNGPFSRLLGMLMRNQRGGRDGITLNRNASDAGAKRNVNFSGGGVYRHGMAPSCGSYTASACPIYVESGTAGVVIGLWCCRCKQAARALAMAVVVATNVEATIWQRQSWKS</sequence>
<feature type="disulfide bond" evidence="4">
    <location>
        <begin position="329"/>
        <end position="339"/>
    </location>
</feature>
<dbReference type="InterPro" id="IPR000152">
    <property type="entry name" value="EGF-type_Asp/Asn_hydroxyl_site"/>
</dbReference>
<dbReference type="OMA" id="WIGAGWI"/>
<feature type="signal peptide" evidence="5">
    <location>
        <begin position="1"/>
        <end position="22"/>
    </location>
</feature>
<dbReference type="GO" id="GO:0030247">
    <property type="term" value="F:polysaccharide binding"/>
    <property type="evidence" value="ECO:0007669"/>
    <property type="project" value="InterPro"/>
</dbReference>
<keyword evidence="8" id="KW-1185">Reference proteome</keyword>
<evidence type="ECO:0000256" key="4">
    <source>
        <dbReference type="PROSITE-ProRule" id="PRU00076"/>
    </source>
</evidence>
<evidence type="ECO:0000256" key="2">
    <source>
        <dbReference type="ARBA" id="ARBA00022729"/>
    </source>
</evidence>
<evidence type="ECO:0000313" key="7">
    <source>
        <dbReference type="EnsemblPlants" id="ONIVA10G03810.1"/>
    </source>
</evidence>
<dbReference type="AlphaFoldDB" id="A0A0E0IQ24"/>
<keyword evidence="2 5" id="KW-0732">Signal</keyword>
<accession>A0A0E0IQ24</accession>
<dbReference type="PROSITE" id="PS01187">
    <property type="entry name" value="EGF_CA"/>
    <property type="match status" value="1"/>
</dbReference>
<evidence type="ECO:0000313" key="8">
    <source>
        <dbReference type="Proteomes" id="UP000006591"/>
    </source>
</evidence>
<dbReference type="Gramene" id="ONIVA10G03810.1">
    <property type="protein sequence ID" value="ONIVA10G03810.1"/>
    <property type="gene ID" value="ONIVA10G03810"/>
</dbReference>
<dbReference type="InterPro" id="IPR000742">
    <property type="entry name" value="EGF"/>
</dbReference>
<reference evidence="7" key="1">
    <citation type="submission" date="2015-04" db="UniProtKB">
        <authorList>
            <consortium name="EnsemblPlants"/>
        </authorList>
    </citation>
    <scope>IDENTIFICATION</scope>
    <source>
        <strain evidence="7">SL10</strain>
    </source>
</reference>
<dbReference type="Proteomes" id="UP000006591">
    <property type="component" value="Chromosome 10"/>
</dbReference>
<evidence type="ECO:0000256" key="1">
    <source>
        <dbReference type="ARBA" id="ARBA00004167"/>
    </source>
</evidence>
<dbReference type="SUPFAM" id="SSF57196">
    <property type="entry name" value="EGF/Laminin"/>
    <property type="match status" value="1"/>
</dbReference>
<dbReference type="Pfam" id="PF13947">
    <property type="entry name" value="GUB_WAK_bind"/>
    <property type="match status" value="1"/>
</dbReference>
<feature type="domain" description="EGF-like" evidence="6">
    <location>
        <begin position="325"/>
        <end position="365"/>
    </location>
</feature>
<dbReference type="InterPro" id="IPR018097">
    <property type="entry name" value="EGF_Ca-bd_CS"/>
</dbReference>
<dbReference type="InterPro" id="IPR025287">
    <property type="entry name" value="WAK_GUB"/>
</dbReference>
<dbReference type="PANTHER" id="PTHR33491">
    <property type="entry name" value="OSJNBA0016N04.9 PROTEIN"/>
    <property type="match status" value="1"/>
</dbReference>
<evidence type="ECO:0000256" key="5">
    <source>
        <dbReference type="SAM" id="SignalP"/>
    </source>
</evidence>
<evidence type="ECO:0000256" key="3">
    <source>
        <dbReference type="ARBA" id="ARBA00023157"/>
    </source>
</evidence>
<dbReference type="PROSITE" id="PS50026">
    <property type="entry name" value="EGF_3"/>
    <property type="match status" value="1"/>
</dbReference>
<name>A0A0E0IQ24_ORYNI</name>
<dbReference type="EnsemblPlants" id="ONIVA10G03810.1">
    <property type="protein sequence ID" value="ONIVA10G03810.1"/>
    <property type="gene ID" value="ONIVA10G03810"/>
</dbReference>
<protein>
    <recommendedName>
        <fullName evidence="6">EGF-like domain-containing protein</fullName>
    </recommendedName>
</protein>
<dbReference type="SMART" id="SM00181">
    <property type="entry name" value="EGF"/>
    <property type="match status" value="2"/>
</dbReference>
<reference evidence="7" key="2">
    <citation type="submission" date="2018-04" db="EMBL/GenBank/DDBJ databases">
        <title>OnivRS2 (Oryza nivara Reference Sequence Version 2).</title>
        <authorList>
            <person name="Zhang J."/>
            <person name="Kudrna D."/>
            <person name="Lee S."/>
            <person name="Talag J."/>
            <person name="Rajasekar S."/>
            <person name="Welchert J."/>
            <person name="Hsing Y.-I."/>
            <person name="Wing R.A."/>
        </authorList>
    </citation>
    <scope>NUCLEOTIDE SEQUENCE [LARGE SCALE GENOMIC DNA]</scope>
</reference>
<dbReference type="GO" id="GO:0016020">
    <property type="term" value="C:membrane"/>
    <property type="evidence" value="ECO:0007669"/>
    <property type="project" value="UniProtKB-SubCell"/>
</dbReference>
<organism evidence="7">
    <name type="scientific">Oryza nivara</name>
    <name type="common">Indian wild rice</name>
    <name type="synonym">Oryza sativa f. spontanea</name>
    <dbReference type="NCBI Taxonomy" id="4536"/>
    <lineage>
        <taxon>Eukaryota</taxon>
        <taxon>Viridiplantae</taxon>
        <taxon>Streptophyta</taxon>
        <taxon>Embryophyta</taxon>
        <taxon>Tracheophyta</taxon>
        <taxon>Spermatophyta</taxon>
        <taxon>Magnoliopsida</taxon>
        <taxon>Liliopsida</taxon>
        <taxon>Poales</taxon>
        <taxon>Poaceae</taxon>
        <taxon>BOP clade</taxon>
        <taxon>Oryzoideae</taxon>
        <taxon>Oryzeae</taxon>
        <taxon>Oryzinae</taxon>
        <taxon>Oryza</taxon>
    </lineage>
</organism>
<dbReference type="CDD" id="cd00054">
    <property type="entry name" value="EGF_CA"/>
    <property type="match status" value="1"/>
</dbReference>
<keyword evidence="3 4" id="KW-1015">Disulfide bond</keyword>
<dbReference type="Gene3D" id="2.10.25.10">
    <property type="entry name" value="Laminin"/>
    <property type="match status" value="1"/>
</dbReference>
<dbReference type="GO" id="GO:0005509">
    <property type="term" value="F:calcium ion binding"/>
    <property type="evidence" value="ECO:0007669"/>
    <property type="project" value="InterPro"/>
</dbReference>
<dbReference type="eggNOG" id="ENOG502RMXX">
    <property type="taxonomic scope" value="Eukaryota"/>
</dbReference>
<proteinExistence type="predicted"/>
<dbReference type="InterPro" id="IPR001881">
    <property type="entry name" value="EGF-like_Ca-bd_dom"/>
</dbReference>
<keyword evidence="4" id="KW-0245">EGF-like domain</keyword>
<dbReference type="SMART" id="SM00179">
    <property type="entry name" value="EGF_CA"/>
    <property type="match status" value="1"/>
</dbReference>